<dbReference type="Proteomes" id="UP001596957">
    <property type="component" value="Unassembled WGS sequence"/>
</dbReference>
<evidence type="ECO:0000313" key="1">
    <source>
        <dbReference type="EMBL" id="MFD0281293.1"/>
    </source>
</evidence>
<accession>A0ABW2V9S8</accession>
<reference evidence="2" key="1">
    <citation type="journal article" date="2019" name="Int. J. Syst. Evol. Microbiol.">
        <title>The Global Catalogue of Microorganisms (GCM) 10K type strain sequencing project: providing services to taxonomists for standard genome sequencing and annotation.</title>
        <authorList>
            <consortium name="The Broad Institute Genomics Platform"/>
            <consortium name="The Broad Institute Genome Sequencing Center for Infectious Disease"/>
            <person name="Wu L."/>
            <person name="Ma J."/>
        </authorList>
    </citation>
    <scope>NUCLEOTIDE SEQUENCE [LARGE SCALE GENOMIC DNA]</scope>
    <source>
        <strain evidence="2">CGMCC 4.7198</strain>
    </source>
</reference>
<dbReference type="EMBL" id="JBHTEC010000001">
    <property type="protein sequence ID" value="MFD0281293.1"/>
    <property type="molecule type" value="Genomic_DNA"/>
</dbReference>
<keyword evidence="2" id="KW-1185">Reference proteome</keyword>
<name>A0ABW2V9S8_9ACTN</name>
<sequence length="43" mass="4584">MLLTIKVYQPPKDLAYADEALTFLGDLTMAGDCAGTGVVRSHT</sequence>
<comment type="caution">
    <text evidence="1">The sequence shown here is derived from an EMBL/GenBank/DDBJ whole genome shotgun (WGS) entry which is preliminary data.</text>
</comment>
<evidence type="ECO:0000313" key="2">
    <source>
        <dbReference type="Proteomes" id="UP001596957"/>
    </source>
</evidence>
<organism evidence="1 2">
    <name type="scientific">Streptomyces lutosisoli</name>
    <dbReference type="NCBI Taxonomy" id="2665721"/>
    <lineage>
        <taxon>Bacteria</taxon>
        <taxon>Bacillati</taxon>
        <taxon>Actinomycetota</taxon>
        <taxon>Actinomycetes</taxon>
        <taxon>Kitasatosporales</taxon>
        <taxon>Streptomycetaceae</taxon>
        <taxon>Streptomyces</taxon>
    </lineage>
</organism>
<proteinExistence type="predicted"/>
<dbReference type="RefSeq" id="WP_381258068.1">
    <property type="nucleotide sequence ID" value="NZ_JBHTBI010000022.1"/>
</dbReference>
<gene>
    <name evidence="1" type="ORF">ACFQZP_06345</name>
</gene>
<protein>
    <submittedName>
        <fullName evidence="1">Uncharacterized protein</fullName>
    </submittedName>
</protein>